<dbReference type="AlphaFoldDB" id="A0A699S6B1"/>
<protein>
    <submittedName>
        <fullName evidence="2">Uncharacterized protein</fullName>
    </submittedName>
</protein>
<proteinExistence type="predicted"/>
<sequence length="69" mass="6768">SARTGDKAPDTSGNTGTDVIGDLRLLRDGPVEVLVSSYGDKNGEIAGSGGIWPDDGSSGGSDSASDAGE</sequence>
<evidence type="ECO:0000313" key="2">
    <source>
        <dbReference type="EMBL" id="GFC93026.1"/>
    </source>
</evidence>
<evidence type="ECO:0000256" key="1">
    <source>
        <dbReference type="SAM" id="MobiDB-lite"/>
    </source>
</evidence>
<feature type="region of interest" description="Disordered" evidence="1">
    <location>
        <begin position="1"/>
        <end position="23"/>
    </location>
</feature>
<feature type="compositionally biased region" description="Low complexity" evidence="1">
    <location>
        <begin position="51"/>
        <end position="69"/>
    </location>
</feature>
<name>A0A699S6B1_TANCI</name>
<dbReference type="EMBL" id="BKCJ011140827">
    <property type="protein sequence ID" value="GFC93026.1"/>
    <property type="molecule type" value="Genomic_DNA"/>
</dbReference>
<feature type="region of interest" description="Disordered" evidence="1">
    <location>
        <begin position="39"/>
        <end position="69"/>
    </location>
</feature>
<organism evidence="2">
    <name type="scientific">Tanacetum cinerariifolium</name>
    <name type="common">Dalmatian daisy</name>
    <name type="synonym">Chrysanthemum cinerariifolium</name>
    <dbReference type="NCBI Taxonomy" id="118510"/>
    <lineage>
        <taxon>Eukaryota</taxon>
        <taxon>Viridiplantae</taxon>
        <taxon>Streptophyta</taxon>
        <taxon>Embryophyta</taxon>
        <taxon>Tracheophyta</taxon>
        <taxon>Spermatophyta</taxon>
        <taxon>Magnoliopsida</taxon>
        <taxon>eudicotyledons</taxon>
        <taxon>Gunneridae</taxon>
        <taxon>Pentapetalae</taxon>
        <taxon>asterids</taxon>
        <taxon>campanulids</taxon>
        <taxon>Asterales</taxon>
        <taxon>Asteraceae</taxon>
        <taxon>Asteroideae</taxon>
        <taxon>Anthemideae</taxon>
        <taxon>Anthemidinae</taxon>
        <taxon>Tanacetum</taxon>
    </lineage>
</organism>
<reference evidence="2" key="1">
    <citation type="journal article" date="2019" name="Sci. Rep.">
        <title>Draft genome of Tanacetum cinerariifolium, the natural source of mosquito coil.</title>
        <authorList>
            <person name="Yamashiro T."/>
            <person name="Shiraishi A."/>
            <person name="Satake H."/>
            <person name="Nakayama K."/>
        </authorList>
    </citation>
    <scope>NUCLEOTIDE SEQUENCE</scope>
</reference>
<feature type="non-terminal residue" evidence="2">
    <location>
        <position position="1"/>
    </location>
</feature>
<comment type="caution">
    <text evidence="2">The sequence shown here is derived from an EMBL/GenBank/DDBJ whole genome shotgun (WGS) entry which is preliminary data.</text>
</comment>
<gene>
    <name evidence="2" type="ORF">Tci_864996</name>
</gene>
<accession>A0A699S6B1</accession>